<protein>
    <submittedName>
        <fullName evidence="1">Uncharacterized protein</fullName>
    </submittedName>
</protein>
<dbReference type="EMBL" id="VSRR010009033">
    <property type="protein sequence ID" value="MPC49680.1"/>
    <property type="molecule type" value="Genomic_DNA"/>
</dbReference>
<sequence>MALDLMRSCESLSVPRPTCPCSLHSSATAAQRHRSARRYAKSQRFYLATAESSHTPQPSRWGVAGPAAAAVRHTRRPLCRCVAASPPCRRSSSLQ</sequence>
<dbReference type="Proteomes" id="UP000324222">
    <property type="component" value="Unassembled WGS sequence"/>
</dbReference>
<evidence type="ECO:0000313" key="1">
    <source>
        <dbReference type="EMBL" id="MPC49680.1"/>
    </source>
</evidence>
<dbReference type="AlphaFoldDB" id="A0A5B7FPL6"/>
<evidence type="ECO:0000313" key="2">
    <source>
        <dbReference type="Proteomes" id="UP000324222"/>
    </source>
</evidence>
<name>A0A5B7FPL6_PORTR</name>
<gene>
    <name evidence="1" type="ORF">E2C01_043491</name>
</gene>
<reference evidence="1 2" key="1">
    <citation type="submission" date="2019-05" db="EMBL/GenBank/DDBJ databases">
        <title>Another draft genome of Portunus trituberculatus and its Hox gene families provides insights of decapod evolution.</title>
        <authorList>
            <person name="Jeong J.-H."/>
            <person name="Song I."/>
            <person name="Kim S."/>
            <person name="Choi T."/>
            <person name="Kim D."/>
            <person name="Ryu S."/>
            <person name="Kim W."/>
        </authorList>
    </citation>
    <scope>NUCLEOTIDE SEQUENCE [LARGE SCALE GENOMIC DNA]</scope>
    <source>
        <tissue evidence="1">Muscle</tissue>
    </source>
</reference>
<accession>A0A5B7FPL6</accession>
<comment type="caution">
    <text evidence="1">The sequence shown here is derived from an EMBL/GenBank/DDBJ whole genome shotgun (WGS) entry which is preliminary data.</text>
</comment>
<organism evidence="1 2">
    <name type="scientific">Portunus trituberculatus</name>
    <name type="common">Swimming crab</name>
    <name type="synonym">Neptunus trituberculatus</name>
    <dbReference type="NCBI Taxonomy" id="210409"/>
    <lineage>
        <taxon>Eukaryota</taxon>
        <taxon>Metazoa</taxon>
        <taxon>Ecdysozoa</taxon>
        <taxon>Arthropoda</taxon>
        <taxon>Crustacea</taxon>
        <taxon>Multicrustacea</taxon>
        <taxon>Malacostraca</taxon>
        <taxon>Eumalacostraca</taxon>
        <taxon>Eucarida</taxon>
        <taxon>Decapoda</taxon>
        <taxon>Pleocyemata</taxon>
        <taxon>Brachyura</taxon>
        <taxon>Eubrachyura</taxon>
        <taxon>Portunoidea</taxon>
        <taxon>Portunidae</taxon>
        <taxon>Portuninae</taxon>
        <taxon>Portunus</taxon>
    </lineage>
</organism>
<proteinExistence type="predicted"/>
<keyword evidence="2" id="KW-1185">Reference proteome</keyword>